<evidence type="ECO:0000313" key="3">
    <source>
        <dbReference type="Proteomes" id="UP000030764"/>
    </source>
</evidence>
<dbReference type="Proteomes" id="UP000030764">
    <property type="component" value="Unassembled WGS sequence"/>
</dbReference>
<sequence>MSSVIVSSMQKEPVPAKDAIQCSKVEKPKLTVSNDGFVDLNDWDQPPSGSLHSGQAKQSVRFLGVHFFADSCFRVSNAAQTVDSEQPLVGNSWLTLKKNLERKINNKRQQGLNCRYELWKEDQQRSALSEEKLLYAFVEEDESLKHNLDDSFSEDDTDDDDDQEPLENNIAPAESEPLPKLDLHIDSGNDIQSEEPLVDDKPSENLNVNLRSPWADENESDDQSEVSFNFVPRTVVSSDDDGDDSNCNALPCPTLNVDSAATAATPPHDSHAEAELSVSDLFAKPSDLSSDLALANLFFDDSKQEGDSFSANASGYNATHLSQSAELSSTHDSSLSPKQFSHREELLNFRIPHHQSSVGLNCNTESLSLENLCSGEFPDSGDQVAASSRSKSRSSLTFDRLDTIGMPSPVGHSKKTYHGIVLDNDDAEDDLELLCSAPFASSPKVSKAPSSYRFEDVLDENARDGYPASIPLENVAKKNPGLFDTGENDSNESDVEIDLLISSSSKHHEGLPKSREKPLNSEFLDVEAELSGSDDSGDEEDVDDGDEYEDDFIDRSNENLKTYGELRTEIGKIQNKQLIEEDARMINLFKEKLLDSREVRTGLRHRRMGWAAAREDSPDAQLSEDKEDPSEVLVDDSLSRWQMALRQKAEWLLEQEHPLNIDDSETESNTASVIFGYGMRACNGTNSNSRQFGKAPTVVSIVEDGSIALTTSRIDSHTSESLLRREQTKLELAFRCASESNDSKNNAFVPLPPSEETEECQSQSESIPLQKRRRMAAEQRLETTQYMLFKVKELIVIKCVGVTGPHVVIIDTSNCHMRMTKENKASPPYTTRHLCDTGSSVEFTLPVEKKIETFHEQVRNCSGRKGIKRIRATARGNQYLYQCSVKGKDLPHTGKVIEIT</sequence>
<feature type="compositionally biased region" description="Basic and acidic residues" evidence="1">
    <location>
        <begin position="177"/>
        <end position="187"/>
    </location>
</feature>
<dbReference type="AlphaFoldDB" id="A0A085LYS5"/>
<feature type="region of interest" description="Disordered" evidence="1">
    <location>
        <begin position="146"/>
        <end position="208"/>
    </location>
</feature>
<reference evidence="2 3" key="1">
    <citation type="journal article" date="2014" name="Nat. Genet.">
        <title>Genome and transcriptome of the porcine whipworm Trichuris suis.</title>
        <authorList>
            <person name="Jex A.R."/>
            <person name="Nejsum P."/>
            <person name="Schwarz E.M."/>
            <person name="Hu L."/>
            <person name="Young N.D."/>
            <person name="Hall R.S."/>
            <person name="Korhonen P.K."/>
            <person name="Liao S."/>
            <person name="Thamsborg S."/>
            <person name="Xia J."/>
            <person name="Xu P."/>
            <person name="Wang S."/>
            <person name="Scheerlinck J.P."/>
            <person name="Hofmann A."/>
            <person name="Sternberg P.W."/>
            <person name="Wang J."/>
            <person name="Gasser R.B."/>
        </authorList>
    </citation>
    <scope>NUCLEOTIDE SEQUENCE [LARGE SCALE GENOMIC DNA]</scope>
    <source>
        <strain evidence="2">DCEP-RM93M</strain>
    </source>
</reference>
<evidence type="ECO:0000256" key="1">
    <source>
        <dbReference type="SAM" id="MobiDB-lite"/>
    </source>
</evidence>
<keyword evidence="3" id="KW-1185">Reference proteome</keyword>
<evidence type="ECO:0000313" key="2">
    <source>
        <dbReference type="EMBL" id="KFD50121.1"/>
    </source>
</evidence>
<organism evidence="2 3">
    <name type="scientific">Trichuris suis</name>
    <name type="common">pig whipworm</name>
    <dbReference type="NCBI Taxonomy" id="68888"/>
    <lineage>
        <taxon>Eukaryota</taxon>
        <taxon>Metazoa</taxon>
        <taxon>Ecdysozoa</taxon>
        <taxon>Nematoda</taxon>
        <taxon>Enoplea</taxon>
        <taxon>Dorylaimia</taxon>
        <taxon>Trichinellida</taxon>
        <taxon>Trichuridae</taxon>
        <taxon>Trichuris</taxon>
    </lineage>
</organism>
<proteinExistence type="predicted"/>
<feature type="compositionally biased region" description="Acidic residues" evidence="1">
    <location>
        <begin position="151"/>
        <end position="165"/>
    </location>
</feature>
<protein>
    <submittedName>
        <fullName evidence="2">Uncharacterized protein</fullName>
    </submittedName>
</protein>
<gene>
    <name evidence="2" type="ORF">M513_08960</name>
</gene>
<accession>A0A085LYS5</accession>
<name>A0A085LYS5_9BILA</name>
<feature type="region of interest" description="Disordered" evidence="1">
    <location>
        <begin position="529"/>
        <end position="556"/>
    </location>
</feature>
<dbReference type="EMBL" id="KL363258">
    <property type="protein sequence ID" value="KFD50121.1"/>
    <property type="molecule type" value="Genomic_DNA"/>
</dbReference>
<feature type="compositionally biased region" description="Acidic residues" evidence="1">
    <location>
        <begin position="535"/>
        <end position="552"/>
    </location>
</feature>